<organism evidence="1 2">
    <name type="scientific">Sinomicrobium oceani</name>
    <dbReference type="NCBI Taxonomy" id="1150368"/>
    <lineage>
        <taxon>Bacteria</taxon>
        <taxon>Pseudomonadati</taxon>
        <taxon>Bacteroidota</taxon>
        <taxon>Flavobacteriia</taxon>
        <taxon>Flavobacteriales</taxon>
        <taxon>Flavobacteriaceae</taxon>
        <taxon>Sinomicrobium</taxon>
    </lineage>
</organism>
<dbReference type="STRING" id="1150368.SAMN02927921_00433"/>
<protein>
    <submittedName>
        <fullName evidence="1">Uncharacterized protein</fullName>
    </submittedName>
</protein>
<gene>
    <name evidence="1" type="ORF">SAMN02927921_00433</name>
</gene>
<dbReference type="EMBL" id="FPJE01000002">
    <property type="protein sequence ID" value="SFW18853.1"/>
    <property type="molecule type" value="Genomic_DNA"/>
</dbReference>
<evidence type="ECO:0000313" key="2">
    <source>
        <dbReference type="Proteomes" id="UP000182248"/>
    </source>
</evidence>
<dbReference type="AlphaFoldDB" id="A0A1K1M6V2"/>
<keyword evidence="2" id="KW-1185">Reference proteome</keyword>
<name>A0A1K1M6V2_9FLAO</name>
<dbReference type="Proteomes" id="UP000182248">
    <property type="component" value="Unassembled WGS sequence"/>
</dbReference>
<reference evidence="1 2" key="1">
    <citation type="submission" date="2016-11" db="EMBL/GenBank/DDBJ databases">
        <authorList>
            <person name="Jaros S."/>
            <person name="Januszkiewicz K."/>
            <person name="Wedrychowicz H."/>
        </authorList>
    </citation>
    <scope>NUCLEOTIDE SEQUENCE [LARGE SCALE GENOMIC DNA]</scope>
    <source>
        <strain evidence="1 2">CGMCC 1.12145</strain>
    </source>
</reference>
<proteinExistence type="predicted"/>
<sequence>MIKISGIILLAAICSLALREMDNSGCAKSVHQDKQELYSEINSGAILNHFIRTKSSVSGGYHTSFSFLKFKAFDGLSTLSAIDGHTGSAVFGKNPNVPECFAFRDRKSKIIFPFHNFW</sequence>
<accession>A0A1K1M6V2</accession>
<evidence type="ECO:0000313" key="1">
    <source>
        <dbReference type="EMBL" id="SFW18853.1"/>
    </source>
</evidence>